<gene>
    <name evidence="2" type="ORF">Esi_0025_0005</name>
</gene>
<organism evidence="2 3">
    <name type="scientific">Ectocarpus siliculosus</name>
    <name type="common">Brown alga</name>
    <name type="synonym">Conferva siliculosa</name>
    <dbReference type="NCBI Taxonomy" id="2880"/>
    <lineage>
        <taxon>Eukaryota</taxon>
        <taxon>Sar</taxon>
        <taxon>Stramenopiles</taxon>
        <taxon>Ochrophyta</taxon>
        <taxon>PX clade</taxon>
        <taxon>Phaeophyceae</taxon>
        <taxon>Ectocarpales</taxon>
        <taxon>Ectocarpaceae</taxon>
        <taxon>Ectocarpus</taxon>
    </lineage>
</organism>
<dbReference type="AlphaFoldDB" id="D7FTC3"/>
<dbReference type="InParanoid" id="D7FTC3"/>
<feature type="region of interest" description="Disordered" evidence="1">
    <location>
        <begin position="295"/>
        <end position="314"/>
    </location>
</feature>
<sequence length="596" mass="63617">MGGTAARTPVSEGWGGHAGGGMVSTAMIPLKRARLSPSPATGLIGLKENAYIGDFFQTMGFLPITSESFIRKAMVSTMFRTMQERDPEFPGPEAGGVVGGGHGWGESALVPGGGGGGGLVRAESAVENAAAACVLWSTVGVGCLIRGRPKSSVEGYVHLAREALSVCFDDGTAETARAFTAMALFQDFMGNEDKFIKYIDFAKSIINALPPEKVPADLLDTHLFVKACDMLEGYSHQVDEEYIKAASGTLESCAMAKEPRLIHQKDLCRWLLKADIRLTACFSVDMLDKGAFNEDSSDVGSLRSFDQSTEPPPPGEMSLKFAAELLPECDLMVHATQTPEVKGGVGELYFHSIMAYANVLQGRQSWAMDGLWRCADIFLTSPGICRLTAWTHLAHCTLACLLLSGRHEKYESLRQAYNSVMDEPSAVRVPPAEEWTGMECICKHVFCRSLYCFFMTIVLPQREKDTLAESVDTAFTSSIGDESKPPPPHVTSPGAPANRVKEEHVQRKGCVPLQLAQGNVAAAAGGAGAGAGAAGRGEEVIAGLELLVASELDGTDDAGLLDAFDELLGEDVLNGFGQDGDNDTDAIMLPFFEGKP</sequence>
<proteinExistence type="predicted"/>
<dbReference type="EMBL" id="FN648431">
    <property type="protein sequence ID" value="CBJ48501.1"/>
    <property type="molecule type" value="Genomic_DNA"/>
</dbReference>
<keyword evidence="3" id="KW-1185">Reference proteome</keyword>
<evidence type="ECO:0000313" key="2">
    <source>
        <dbReference type="EMBL" id="CBJ48501.1"/>
    </source>
</evidence>
<dbReference type="Proteomes" id="UP000002630">
    <property type="component" value="Linkage Group LG11"/>
</dbReference>
<feature type="region of interest" description="Disordered" evidence="1">
    <location>
        <begin position="476"/>
        <end position="503"/>
    </location>
</feature>
<evidence type="ECO:0000313" key="3">
    <source>
        <dbReference type="Proteomes" id="UP000002630"/>
    </source>
</evidence>
<protein>
    <submittedName>
        <fullName evidence="2">Uncharacterized protein</fullName>
    </submittedName>
</protein>
<name>D7FTC3_ECTSI</name>
<evidence type="ECO:0000256" key="1">
    <source>
        <dbReference type="SAM" id="MobiDB-lite"/>
    </source>
</evidence>
<dbReference type="OrthoDB" id="10372819at2759"/>
<accession>D7FTC3</accession>
<dbReference type="EMBL" id="FN649736">
    <property type="protein sequence ID" value="CBJ48501.1"/>
    <property type="molecule type" value="Genomic_DNA"/>
</dbReference>
<reference evidence="2 3" key="1">
    <citation type="journal article" date="2010" name="Nature">
        <title>The Ectocarpus genome and the independent evolution of multicellularity in brown algae.</title>
        <authorList>
            <person name="Cock J.M."/>
            <person name="Sterck L."/>
            <person name="Rouze P."/>
            <person name="Scornet D."/>
            <person name="Allen A.E."/>
            <person name="Amoutzias G."/>
            <person name="Anthouard V."/>
            <person name="Artiguenave F."/>
            <person name="Aury J.M."/>
            <person name="Badger J.H."/>
            <person name="Beszteri B."/>
            <person name="Billiau K."/>
            <person name="Bonnet E."/>
            <person name="Bothwell J.H."/>
            <person name="Bowler C."/>
            <person name="Boyen C."/>
            <person name="Brownlee C."/>
            <person name="Carrano C.J."/>
            <person name="Charrier B."/>
            <person name="Cho G.Y."/>
            <person name="Coelho S.M."/>
            <person name="Collen J."/>
            <person name="Corre E."/>
            <person name="Da Silva C."/>
            <person name="Delage L."/>
            <person name="Delaroque N."/>
            <person name="Dittami S.M."/>
            <person name="Doulbeau S."/>
            <person name="Elias M."/>
            <person name="Farnham G."/>
            <person name="Gachon C.M."/>
            <person name="Gschloessl B."/>
            <person name="Heesch S."/>
            <person name="Jabbari K."/>
            <person name="Jubin C."/>
            <person name="Kawai H."/>
            <person name="Kimura K."/>
            <person name="Kloareg B."/>
            <person name="Kupper F.C."/>
            <person name="Lang D."/>
            <person name="Le Bail A."/>
            <person name="Leblanc C."/>
            <person name="Lerouge P."/>
            <person name="Lohr M."/>
            <person name="Lopez P.J."/>
            <person name="Martens C."/>
            <person name="Maumus F."/>
            <person name="Michel G."/>
            <person name="Miranda-Saavedra D."/>
            <person name="Morales J."/>
            <person name="Moreau H."/>
            <person name="Motomura T."/>
            <person name="Nagasato C."/>
            <person name="Napoli C.A."/>
            <person name="Nelson D.R."/>
            <person name="Nyvall-Collen P."/>
            <person name="Peters A.F."/>
            <person name="Pommier C."/>
            <person name="Potin P."/>
            <person name="Poulain J."/>
            <person name="Quesneville H."/>
            <person name="Read B."/>
            <person name="Rensing S.A."/>
            <person name="Ritter A."/>
            <person name="Rousvoal S."/>
            <person name="Samanta M."/>
            <person name="Samson G."/>
            <person name="Schroeder D.C."/>
            <person name="Segurens B."/>
            <person name="Strittmatter M."/>
            <person name="Tonon T."/>
            <person name="Tregear J.W."/>
            <person name="Valentin K."/>
            <person name="von Dassow P."/>
            <person name="Yamagishi T."/>
            <person name="Van de Peer Y."/>
            <person name="Wincker P."/>
        </authorList>
    </citation>
    <scope>NUCLEOTIDE SEQUENCE [LARGE SCALE GENOMIC DNA]</scope>
    <source>
        <strain evidence="3">Ec32 / CCAP1310/4</strain>
    </source>
</reference>